<dbReference type="Proteomes" id="UP000004903">
    <property type="component" value="Unassembled WGS sequence"/>
</dbReference>
<accession>G5QKK9</accession>
<dbReference type="AlphaFoldDB" id="G5QKK9"/>
<gene>
    <name evidence="1" type="ORF">LTSERUB_3222</name>
</gene>
<organism evidence="1 2">
    <name type="scientific">Salmonella enterica subsp. enterica serovar Rubislaw str. A4-653</name>
    <dbReference type="NCBI Taxonomy" id="913081"/>
    <lineage>
        <taxon>Bacteria</taxon>
        <taxon>Pseudomonadati</taxon>
        <taxon>Pseudomonadota</taxon>
        <taxon>Gammaproteobacteria</taxon>
        <taxon>Enterobacterales</taxon>
        <taxon>Enterobacteriaceae</taxon>
        <taxon>Salmonella</taxon>
    </lineage>
</organism>
<protein>
    <submittedName>
        <fullName evidence="1">Uncharacterized protein</fullName>
    </submittedName>
</protein>
<comment type="caution">
    <text evidence="1">The sequence shown here is derived from an EMBL/GenBank/DDBJ whole genome shotgun (WGS) entry which is preliminary data.</text>
</comment>
<reference evidence="1 2" key="1">
    <citation type="journal article" date="2011" name="BMC Genomics">
        <title>Genome sequencing reveals diversification of virulence factor content and possible host adaptation in distinct subpopulations of Salmonella enterica.</title>
        <authorList>
            <person name="den Bakker H.C."/>
            <person name="Moreno Switt A.I."/>
            <person name="Govoni G."/>
            <person name="Cummings C.A."/>
            <person name="Ranieri M.L."/>
            <person name="Degoricija L."/>
            <person name="Hoelzer K."/>
            <person name="Rodriguez-Rivera L.D."/>
            <person name="Brown S."/>
            <person name="Bolchacova E."/>
            <person name="Furtado M.R."/>
            <person name="Wiedmann M."/>
        </authorList>
    </citation>
    <scope>NUCLEOTIDE SEQUENCE [LARGE SCALE GENOMIC DNA]</scope>
    <source>
        <strain evidence="1 2">A4-653</strain>
    </source>
</reference>
<sequence length="41" mass="4549">MLLAGIRYGRTVMLKPVVMVERVEDMLLPTLAVCSLVTSEI</sequence>
<proteinExistence type="predicted"/>
<dbReference type="EMBL" id="AFCT01001155">
    <property type="protein sequence ID" value="EHC87152.1"/>
    <property type="molecule type" value="Genomic_DNA"/>
</dbReference>
<evidence type="ECO:0000313" key="1">
    <source>
        <dbReference type="EMBL" id="EHC87152.1"/>
    </source>
</evidence>
<evidence type="ECO:0000313" key="2">
    <source>
        <dbReference type="Proteomes" id="UP000004903"/>
    </source>
</evidence>
<name>G5QKK9_SALRU</name>